<evidence type="ECO:0000313" key="7">
    <source>
        <dbReference type="Proteomes" id="UP001146120"/>
    </source>
</evidence>
<protein>
    <recommendedName>
        <fullName evidence="8">Cytochrome P450</fullName>
    </recommendedName>
</protein>
<feature type="transmembrane region" description="Helical" evidence="5">
    <location>
        <begin position="6"/>
        <end position="29"/>
    </location>
</feature>
<keyword evidence="5" id="KW-1133">Transmembrane helix</keyword>
<dbReference type="Proteomes" id="UP001146120">
    <property type="component" value="Unassembled WGS sequence"/>
</dbReference>
<dbReference type="SUPFAM" id="SSF48264">
    <property type="entry name" value="Cytochrome P450"/>
    <property type="match status" value="1"/>
</dbReference>
<keyword evidence="2" id="KW-0479">Metal-binding</keyword>
<dbReference type="GO" id="GO:0004497">
    <property type="term" value="F:monooxygenase activity"/>
    <property type="evidence" value="ECO:0007669"/>
    <property type="project" value="InterPro"/>
</dbReference>
<keyword evidence="5" id="KW-0472">Membrane</keyword>
<dbReference type="Pfam" id="PF00067">
    <property type="entry name" value="p450"/>
    <property type="match status" value="1"/>
</dbReference>
<evidence type="ECO:0008006" key="8">
    <source>
        <dbReference type="Google" id="ProtNLM"/>
    </source>
</evidence>
<dbReference type="AlphaFoldDB" id="A0AAV2YZH2"/>
<gene>
    <name evidence="6" type="ORF">N0F65_002721</name>
</gene>
<evidence type="ECO:0000256" key="1">
    <source>
        <dbReference type="ARBA" id="ARBA00010617"/>
    </source>
</evidence>
<evidence type="ECO:0000256" key="5">
    <source>
        <dbReference type="SAM" id="Phobius"/>
    </source>
</evidence>
<dbReference type="GO" id="GO:0020037">
    <property type="term" value="F:heme binding"/>
    <property type="evidence" value="ECO:0007669"/>
    <property type="project" value="InterPro"/>
</dbReference>
<evidence type="ECO:0000313" key="6">
    <source>
        <dbReference type="EMBL" id="DBA00478.1"/>
    </source>
</evidence>
<reference evidence="6" key="1">
    <citation type="submission" date="2022-11" db="EMBL/GenBank/DDBJ databases">
        <authorList>
            <person name="Morgan W.R."/>
            <person name="Tartar A."/>
        </authorList>
    </citation>
    <scope>NUCLEOTIDE SEQUENCE</scope>
    <source>
        <strain evidence="6">ARSEF 373</strain>
    </source>
</reference>
<comment type="caution">
    <text evidence="6">The sequence shown here is derived from an EMBL/GenBank/DDBJ whole genome shotgun (WGS) entry which is preliminary data.</text>
</comment>
<organism evidence="6 7">
    <name type="scientific">Lagenidium giganteum</name>
    <dbReference type="NCBI Taxonomy" id="4803"/>
    <lineage>
        <taxon>Eukaryota</taxon>
        <taxon>Sar</taxon>
        <taxon>Stramenopiles</taxon>
        <taxon>Oomycota</taxon>
        <taxon>Peronosporomycetes</taxon>
        <taxon>Pythiales</taxon>
        <taxon>Pythiaceae</taxon>
    </lineage>
</organism>
<keyword evidence="5" id="KW-0812">Transmembrane</keyword>
<evidence type="ECO:0000256" key="3">
    <source>
        <dbReference type="ARBA" id="ARBA00023002"/>
    </source>
</evidence>
<evidence type="ECO:0000256" key="4">
    <source>
        <dbReference type="ARBA" id="ARBA00023004"/>
    </source>
</evidence>
<dbReference type="PANTHER" id="PTHR24296">
    <property type="entry name" value="CYTOCHROME P450"/>
    <property type="match status" value="1"/>
</dbReference>
<evidence type="ECO:0000256" key="2">
    <source>
        <dbReference type="ARBA" id="ARBA00022723"/>
    </source>
</evidence>
<proteinExistence type="inferred from homology"/>
<keyword evidence="3" id="KW-0560">Oxidoreductase</keyword>
<dbReference type="InterPro" id="IPR036396">
    <property type="entry name" value="Cyt_P450_sf"/>
</dbReference>
<dbReference type="InterPro" id="IPR001128">
    <property type="entry name" value="Cyt_P450"/>
</dbReference>
<comment type="similarity">
    <text evidence="1">Belongs to the cytochrome P450 family.</text>
</comment>
<dbReference type="GO" id="GO:0005506">
    <property type="term" value="F:iron ion binding"/>
    <property type="evidence" value="ECO:0007669"/>
    <property type="project" value="InterPro"/>
</dbReference>
<accession>A0AAV2YZH2</accession>
<name>A0AAV2YZH2_9STRA</name>
<keyword evidence="4" id="KW-0408">Iron</keyword>
<reference evidence="6" key="2">
    <citation type="journal article" date="2023" name="Microbiol Resour">
        <title>Decontamination and Annotation of the Draft Genome Sequence of the Oomycete Lagenidium giganteum ARSEF 373.</title>
        <authorList>
            <person name="Morgan W.R."/>
            <person name="Tartar A."/>
        </authorList>
    </citation>
    <scope>NUCLEOTIDE SEQUENCE</scope>
    <source>
        <strain evidence="6">ARSEF 373</strain>
    </source>
</reference>
<dbReference type="Gene3D" id="1.10.630.10">
    <property type="entry name" value="Cytochrome P450"/>
    <property type="match status" value="1"/>
</dbReference>
<dbReference type="EMBL" id="DAKRPA010000063">
    <property type="protein sequence ID" value="DBA00478.1"/>
    <property type="molecule type" value="Genomic_DNA"/>
</dbReference>
<sequence>MPTELLHALLLPSALLALVYVAWWVLFVLPVPYRLEQQEPSSTSDGQSHVRKVPLHQPASTLWLLGNTLDANTFQKDRYHDWLKEESERARWRPWLLTMLGEKPAIVLSTPEAFADVIQKQHDVFEKGPAKWELVRDFLGDGITAADGEIWRLQRKRISHLLLAPAALPFMAEVVSRQTRKLCAVVDTLMNEQRSFSLKKLFSSLTSDIFGEIGFGIDLGGMTAFASSDPNHPFLSSLVKVGKMLQARTQQPYWLWKLKRTLGVGVEKTGRQSLNVMHGIVNDVILKSMAREHGPERKDFLSQIVWMSREVVNKY</sequence>
<dbReference type="GO" id="GO:0016705">
    <property type="term" value="F:oxidoreductase activity, acting on paired donors, with incorporation or reduction of molecular oxygen"/>
    <property type="evidence" value="ECO:0007669"/>
    <property type="project" value="InterPro"/>
</dbReference>
<keyword evidence="7" id="KW-1185">Reference proteome</keyword>